<dbReference type="RefSeq" id="WP_183413624.1">
    <property type="nucleotide sequence ID" value="NZ_JACHYB010000002.1"/>
</dbReference>
<feature type="domain" description="Bacteriophage T5 Orf172 DNA-binding" evidence="1">
    <location>
        <begin position="17"/>
        <end position="97"/>
    </location>
</feature>
<reference evidence="2 3" key="1">
    <citation type="submission" date="2020-08" db="EMBL/GenBank/DDBJ databases">
        <title>Genomic Encyclopedia of Type Strains, Phase IV (KMG-IV): sequencing the most valuable type-strain genomes for metagenomic binning, comparative biology and taxonomic classification.</title>
        <authorList>
            <person name="Goeker M."/>
        </authorList>
    </citation>
    <scope>NUCLEOTIDE SEQUENCE [LARGE SCALE GENOMIC DNA]</scope>
    <source>
        <strain evidence="2 3">DSM 27471</strain>
    </source>
</reference>
<evidence type="ECO:0000313" key="2">
    <source>
        <dbReference type="EMBL" id="MBB3187793.1"/>
    </source>
</evidence>
<dbReference type="InterPro" id="IPR018306">
    <property type="entry name" value="Phage_T5_Orf172_DNA-bd"/>
</dbReference>
<dbReference type="EMBL" id="JACHYB010000002">
    <property type="protein sequence ID" value="MBB3187793.1"/>
    <property type="molecule type" value="Genomic_DNA"/>
</dbReference>
<evidence type="ECO:0000313" key="3">
    <source>
        <dbReference type="Proteomes" id="UP000544222"/>
    </source>
</evidence>
<dbReference type="AlphaFoldDB" id="A0A7W5DS86"/>
<name>A0A7W5DS86_9PORP</name>
<evidence type="ECO:0000259" key="1">
    <source>
        <dbReference type="SMART" id="SM00974"/>
    </source>
</evidence>
<protein>
    <recommendedName>
        <fullName evidence="1">Bacteriophage T5 Orf172 DNA-binding domain-containing protein</fullName>
    </recommendedName>
</protein>
<gene>
    <name evidence="2" type="ORF">FHX64_001991</name>
</gene>
<comment type="caution">
    <text evidence="2">The sequence shown here is derived from an EMBL/GenBank/DDBJ whole genome shotgun (WGS) entry which is preliminary data.</text>
</comment>
<keyword evidence="3" id="KW-1185">Reference proteome</keyword>
<organism evidence="2 3">
    <name type="scientific">Microbacter margulisiae</name>
    <dbReference type="NCBI Taxonomy" id="1350067"/>
    <lineage>
        <taxon>Bacteria</taxon>
        <taxon>Pseudomonadati</taxon>
        <taxon>Bacteroidota</taxon>
        <taxon>Bacteroidia</taxon>
        <taxon>Bacteroidales</taxon>
        <taxon>Porphyromonadaceae</taxon>
        <taxon>Microbacter</taxon>
    </lineage>
</organism>
<dbReference type="Proteomes" id="UP000544222">
    <property type="component" value="Unassembled WGS sequence"/>
</dbReference>
<dbReference type="SMART" id="SM00974">
    <property type="entry name" value="T5orf172"/>
    <property type="match status" value="1"/>
</dbReference>
<sequence>MSQKTINYGIVYVLTNPAMPGLVKIGMTNRESVDARLKELFNTSVPVPFECEYACKVENSEKVEKALHLAFHPYRIHAQREFFKINPEQAIAILQLLDKSKDITTEIQEEINNDLTDIDKAAGEKMKIVRRPPLNYLEMGIPVGSKLLFVKDDIEQDAIVSGDRKIMVNGVETSLTAATRELLHLKHDIQPTPYWTYNGRNLMDIYNDTYVTNEE</sequence>
<proteinExistence type="predicted"/>
<accession>A0A7W5DS86</accession>
<dbReference type="Pfam" id="PF10544">
    <property type="entry name" value="T5orf172"/>
    <property type="match status" value="1"/>
</dbReference>